<feature type="signal peptide" evidence="1">
    <location>
        <begin position="1"/>
        <end position="22"/>
    </location>
</feature>
<gene>
    <name evidence="2" type="ORF">B0T19DRAFT_438686</name>
</gene>
<proteinExistence type="predicted"/>
<dbReference type="EMBL" id="JAUEPO010000002">
    <property type="protein sequence ID" value="KAK3331803.1"/>
    <property type="molecule type" value="Genomic_DNA"/>
</dbReference>
<protein>
    <submittedName>
        <fullName evidence="2">Uncharacterized protein</fullName>
    </submittedName>
</protein>
<evidence type="ECO:0000313" key="2">
    <source>
        <dbReference type="EMBL" id="KAK3331803.1"/>
    </source>
</evidence>
<sequence>MLLFPLLSTALLFSTSITSALALALPAPRGLSAENLNPHMAEVRATRLEKPIISPPFPDNRVQEKDLQKELKPKRWVSMKWHSGYLPRMCLQHAEINHVDPSKFEVRYVYFEDCVAPWPVCRHVNAKESWRTILQTLGKVPVGMRQYASHIVILAEPHPEHWGAYVMGTVITVFPGSFTLGVLMHEFSHILDLVVLQPYVADLKEYPPGTSFSATRQWAEAIGNDTAVPTDYARTNVVEDFADVGRWAISDLVHRGGVGKYTRGWVGFKHQMYVYERLLCNIIFPKKEVCTIRAYDTSDPVAIGELQDGDAKPNGTLHGTMLNTFVVPPEANERIHMCYPGSGA</sequence>
<dbReference type="Proteomes" id="UP001286456">
    <property type="component" value="Unassembled WGS sequence"/>
</dbReference>
<accession>A0AAE0MHE1</accession>
<reference evidence="2" key="2">
    <citation type="submission" date="2023-06" db="EMBL/GenBank/DDBJ databases">
        <authorList>
            <consortium name="Lawrence Berkeley National Laboratory"/>
            <person name="Haridas S."/>
            <person name="Hensen N."/>
            <person name="Bonometti L."/>
            <person name="Westerberg I."/>
            <person name="Brannstrom I.O."/>
            <person name="Guillou S."/>
            <person name="Cros-Aarteil S."/>
            <person name="Calhoun S."/>
            <person name="Kuo A."/>
            <person name="Mondo S."/>
            <person name="Pangilinan J."/>
            <person name="Riley R."/>
            <person name="Labutti K."/>
            <person name="Andreopoulos B."/>
            <person name="Lipzen A."/>
            <person name="Chen C."/>
            <person name="Yanf M."/>
            <person name="Daum C."/>
            <person name="Ng V."/>
            <person name="Clum A."/>
            <person name="Steindorff A."/>
            <person name="Ohm R."/>
            <person name="Martin F."/>
            <person name="Silar P."/>
            <person name="Natvig D."/>
            <person name="Lalanne C."/>
            <person name="Gautier V."/>
            <person name="Ament-Velasquez S.L."/>
            <person name="Kruys A."/>
            <person name="Hutchinson M.I."/>
            <person name="Powell A.J."/>
            <person name="Barry K."/>
            <person name="Miller A.N."/>
            <person name="Grigoriev I.V."/>
            <person name="Debuchy R."/>
            <person name="Gladieux P."/>
            <person name="Thoren M.H."/>
            <person name="Johannesson H."/>
        </authorList>
    </citation>
    <scope>NUCLEOTIDE SEQUENCE</scope>
    <source>
        <strain evidence="2">SMH4131-1</strain>
    </source>
</reference>
<keyword evidence="3" id="KW-1185">Reference proteome</keyword>
<organism evidence="2 3">
    <name type="scientific">Cercophora scortea</name>
    <dbReference type="NCBI Taxonomy" id="314031"/>
    <lineage>
        <taxon>Eukaryota</taxon>
        <taxon>Fungi</taxon>
        <taxon>Dikarya</taxon>
        <taxon>Ascomycota</taxon>
        <taxon>Pezizomycotina</taxon>
        <taxon>Sordariomycetes</taxon>
        <taxon>Sordariomycetidae</taxon>
        <taxon>Sordariales</taxon>
        <taxon>Lasiosphaeriaceae</taxon>
        <taxon>Cercophora</taxon>
    </lineage>
</organism>
<name>A0AAE0MHE1_9PEZI</name>
<dbReference type="SUPFAM" id="SSF55486">
    <property type="entry name" value="Metalloproteases ('zincins'), catalytic domain"/>
    <property type="match status" value="1"/>
</dbReference>
<feature type="chain" id="PRO_5042200026" evidence="1">
    <location>
        <begin position="23"/>
        <end position="344"/>
    </location>
</feature>
<comment type="caution">
    <text evidence="2">The sequence shown here is derived from an EMBL/GenBank/DDBJ whole genome shotgun (WGS) entry which is preliminary data.</text>
</comment>
<evidence type="ECO:0000313" key="3">
    <source>
        <dbReference type="Proteomes" id="UP001286456"/>
    </source>
</evidence>
<reference evidence="2" key="1">
    <citation type="journal article" date="2023" name="Mol. Phylogenet. Evol.">
        <title>Genome-scale phylogeny and comparative genomics of the fungal order Sordariales.</title>
        <authorList>
            <person name="Hensen N."/>
            <person name="Bonometti L."/>
            <person name="Westerberg I."/>
            <person name="Brannstrom I.O."/>
            <person name="Guillou S."/>
            <person name="Cros-Aarteil S."/>
            <person name="Calhoun S."/>
            <person name="Haridas S."/>
            <person name="Kuo A."/>
            <person name="Mondo S."/>
            <person name="Pangilinan J."/>
            <person name="Riley R."/>
            <person name="LaButti K."/>
            <person name="Andreopoulos B."/>
            <person name="Lipzen A."/>
            <person name="Chen C."/>
            <person name="Yan M."/>
            <person name="Daum C."/>
            <person name="Ng V."/>
            <person name="Clum A."/>
            <person name="Steindorff A."/>
            <person name="Ohm R.A."/>
            <person name="Martin F."/>
            <person name="Silar P."/>
            <person name="Natvig D.O."/>
            <person name="Lalanne C."/>
            <person name="Gautier V."/>
            <person name="Ament-Velasquez S.L."/>
            <person name="Kruys A."/>
            <person name="Hutchinson M.I."/>
            <person name="Powell A.J."/>
            <person name="Barry K."/>
            <person name="Miller A.N."/>
            <person name="Grigoriev I.V."/>
            <person name="Debuchy R."/>
            <person name="Gladieux P."/>
            <person name="Hiltunen Thoren M."/>
            <person name="Johannesson H."/>
        </authorList>
    </citation>
    <scope>NUCLEOTIDE SEQUENCE</scope>
    <source>
        <strain evidence="2">SMH4131-1</strain>
    </source>
</reference>
<keyword evidence="1" id="KW-0732">Signal</keyword>
<evidence type="ECO:0000256" key="1">
    <source>
        <dbReference type="SAM" id="SignalP"/>
    </source>
</evidence>
<dbReference type="AlphaFoldDB" id="A0AAE0MHE1"/>